<reference evidence="9" key="1">
    <citation type="journal article" date="2014" name="Int. J. Syst. Evol. Microbiol.">
        <title>Complete genome sequence of Corynebacterium casei LMG S-19264T (=DSM 44701T), isolated from a smear-ripened cheese.</title>
        <authorList>
            <consortium name="US DOE Joint Genome Institute (JGI-PGF)"/>
            <person name="Walter F."/>
            <person name="Albersmeier A."/>
            <person name="Kalinowski J."/>
            <person name="Ruckert C."/>
        </authorList>
    </citation>
    <scope>NUCLEOTIDE SEQUENCE</scope>
    <source>
        <strain evidence="9">KCTC 42651</strain>
    </source>
</reference>
<feature type="domain" description="Nitrile hydratase beta subunit-like N-terminal" evidence="8">
    <location>
        <begin position="1"/>
        <end position="100"/>
    </location>
</feature>
<dbReference type="EC" id="4.2.1.84" evidence="5"/>
<evidence type="ECO:0000256" key="5">
    <source>
        <dbReference type="PIRNR" id="PIRNR001427"/>
    </source>
</evidence>
<dbReference type="PIRSF" id="PIRSF001427">
    <property type="entry name" value="NHase_beta"/>
    <property type="match status" value="1"/>
</dbReference>
<evidence type="ECO:0000256" key="6">
    <source>
        <dbReference type="SAM" id="MobiDB-lite"/>
    </source>
</evidence>
<dbReference type="Gene3D" id="2.30.30.50">
    <property type="match status" value="1"/>
</dbReference>
<evidence type="ECO:0000256" key="2">
    <source>
        <dbReference type="ARBA" id="ARBA00009098"/>
    </source>
</evidence>
<proteinExistence type="inferred from homology"/>
<feature type="region of interest" description="Disordered" evidence="6">
    <location>
        <begin position="1"/>
        <end position="21"/>
    </location>
</feature>
<dbReference type="InterPro" id="IPR049054">
    <property type="entry name" value="CN_hydtase_beta-like_N"/>
</dbReference>
<evidence type="ECO:0000256" key="3">
    <source>
        <dbReference type="ARBA" id="ARBA00023239"/>
    </source>
</evidence>
<evidence type="ECO:0000259" key="7">
    <source>
        <dbReference type="Pfam" id="PF02211"/>
    </source>
</evidence>
<dbReference type="InterPro" id="IPR008990">
    <property type="entry name" value="Elect_transpt_acc-like_dom_sf"/>
</dbReference>
<dbReference type="Pfam" id="PF21006">
    <property type="entry name" value="NHase_beta_N"/>
    <property type="match status" value="1"/>
</dbReference>
<dbReference type="InterPro" id="IPR042262">
    <property type="entry name" value="CN_hydtase_beta_C"/>
</dbReference>
<evidence type="ECO:0000259" key="8">
    <source>
        <dbReference type="Pfam" id="PF21006"/>
    </source>
</evidence>
<dbReference type="GO" id="GO:0046914">
    <property type="term" value="F:transition metal ion binding"/>
    <property type="evidence" value="ECO:0007669"/>
    <property type="project" value="InterPro"/>
</dbReference>
<sequence length="218" mass="24379">MNGAHDMGGMHGFGPVQDEPEDEYFHGEWERRAFALTLACGGLGKWSIDEGRYSRERQPPAQYLANTYYEQWLHGLETLLVEKGLVTEEELRTGKAAGPKPNDVQALPAERVYKALQQGSPYTRPVDHPPGFAVGDRVRVRNDHPPTHTRAPRYVRGRVGTVVLYHGGHVFADASARGERGVADHLYNVAFDSKDLWGIQAQPGDVHLDLWEPYLEPA</sequence>
<accession>A0A918XQ89</accession>
<dbReference type="InterPro" id="IPR024690">
    <property type="entry name" value="CN_hydtase_beta_dom_C"/>
</dbReference>
<dbReference type="SUPFAM" id="SSF50090">
    <property type="entry name" value="Electron transport accessory proteins"/>
    <property type="match status" value="1"/>
</dbReference>
<protein>
    <recommendedName>
        <fullName evidence="5">Nitrile hydratase subunit beta</fullName>
        <shortName evidence="5">NHase</shortName>
        <ecNumber evidence="5">4.2.1.84</ecNumber>
    </recommendedName>
</protein>
<dbReference type="RefSeq" id="WP_189987681.1">
    <property type="nucleotide sequence ID" value="NZ_BMZS01000002.1"/>
</dbReference>
<evidence type="ECO:0000256" key="4">
    <source>
        <dbReference type="ARBA" id="ARBA00044877"/>
    </source>
</evidence>
<dbReference type="Pfam" id="PF02211">
    <property type="entry name" value="NHase_beta_C"/>
    <property type="match status" value="1"/>
</dbReference>
<dbReference type="Gene3D" id="1.10.472.20">
    <property type="entry name" value="Nitrile hydratase, beta subunit"/>
    <property type="match status" value="1"/>
</dbReference>
<name>A0A918XQ89_9PROT</name>
<comment type="similarity">
    <text evidence="2 5">Belongs to the nitrile hydratase subunit beta family.</text>
</comment>
<organism evidence="9 10">
    <name type="scientific">Thalassobaculum fulvum</name>
    <dbReference type="NCBI Taxonomy" id="1633335"/>
    <lineage>
        <taxon>Bacteria</taxon>
        <taxon>Pseudomonadati</taxon>
        <taxon>Pseudomonadota</taxon>
        <taxon>Alphaproteobacteria</taxon>
        <taxon>Rhodospirillales</taxon>
        <taxon>Thalassobaculaceae</taxon>
        <taxon>Thalassobaculum</taxon>
    </lineage>
</organism>
<dbReference type="GO" id="GO:0018822">
    <property type="term" value="F:nitrile hydratase activity"/>
    <property type="evidence" value="ECO:0007669"/>
    <property type="project" value="UniProtKB-EC"/>
</dbReference>
<comment type="catalytic activity">
    <reaction evidence="4 5">
        <text>an aliphatic primary amide = an aliphatic nitrile + H2O</text>
        <dbReference type="Rhea" id="RHEA:12673"/>
        <dbReference type="ChEBI" id="CHEBI:15377"/>
        <dbReference type="ChEBI" id="CHEBI:65285"/>
        <dbReference type="ChEBI" id="CHEBI:80291"/>
        <dbReference type="EC" id="4.2.1.84"/>
    </reaction>
</comment>
<dbReference type="EMBL" id="BMZS01000002">
    <property type="protein sequence ID" value="GHD42896.1"/>
    <property type="molecule type" value="Genomic_DNA"/>
</dbReference>
<dbReference type="InterPro" id="IPR003168">
    <property type="entry name" value="Nitrile_hydratase_bsu"/>
</dbReference>
<feature type="domain" description="Nitrile hydratase beta subunit" evidence="7">
    <location>
        <begin position="122"/>
        <end position="217"/>
    </location>
</feature>
<keyword evidence="10" id="KW-1185">Reference proteome</keyword>
<dbReference type="AlphaFoldDB" id="A0A918XQ89"/>
<evidence type="ECO:0000313" key="10">
    <source>
        <dbReference type="Proteomes" id="UP000630353"/>
    </source>
</evidence>
<keyword evidence="3 5" id="KW-0456">Lyase</keyword>
<dbReference type="NCBIfam" id="TIGR03888">
    <property type="entry name" value="nitrile_beta"/>
    <property type="match status" value="1"/>
</dbReference>
<comment type="caution">
    <text evidence="9">The sequence shown here is derived from an EMBL/GenBank/DDBJ whole genome shotgun (WGS) entry which is preliminary data.</text>
</comment>
<evidence type="ECO:0000256" key="1">
    <source>
        <dbReference type="ARBA" id="ARBA00004042"/>
    </source>
</evidence>
<gene>
    <name evidence="9" type="primary">nthB</name>
    <name evidence="9" type="ORF">GCM10017083_08400</name>
</gene>
<comment type="function">
    <text evidence="1 5">NHase catalyzes the hydration of various nitrile compounds to the corresponding amides.</text>
</comment>
<evidence type="ECO:0000313" key="9">
    <source>
        <dbReference type="EMBL" id="GHD42896.1"/>
    </source>
</evidence>
<dbReference type="Proteomes" id="UP000630353">
    <property type="component" value="Unassembled WGS sequence"/>
</dbReference>
<reference evidence="9" key="2">
    <citation type="submission" date="2020-09" db="EMBL/GenBank/DDBJ databases">
        <authorList>
            <person name="Sun Q."/>
            <person name="Kim S."/>
        </authorList>
    </citation>
    <scope>NUCLEOTIDE SEQUENCE</scope>
    <source>
        <strain evidence="9">KCTC 42651</strain>
    </source>
</reference>